<dbReference type="Proteomes" id="UP000823405">
    <property type="component" value="Unassembled WGS sequence"/>
</dbReference>
<feature type="non-terminal residue" evidence="2">
    <location>
        <position position="228"/>
    </location>
</feature>
<sequence length="228" mass="25192">MPYSINHCSQLVLDVVLSTSIQSVPANLARFDPVGGQTNVPVSAPVNDRVTIAFGSTPPKPETSVSDIGFFDTSSNPSSTASAASVIKTPSKPALSFKQVVKLASKNANESRGLVQQQKLNAKIDHVINSQEQLIKSQEQLIKSQEEMKQLQKAFDAKQDEMNKSQEEMKQLQKALDSKQDEMKQLALDHHKETKELQQRALGQLAVLQSRVQAVLTQTYELHEYPIP</sequence>
<dbReference type="OrthoDB" id="2395959at2759"/>
<protein>
    <submittedName>
        <fullName evidence="2">Uncharacterized protein</fullName>
    </submittedName>
</protein>
<dbReference type="EMBL" id="JAAAIN010005315">
    <property type="protein sequence ID" value="KAG0275118.1"/>
    <property type="molecule type" value="Genomic_DNA"/>
</dbReference>
<keyword evidence="1" id="KW-0175">Coiled coil</keyword>
<reference evidence="2" key="1">
    <citation type="journal article" date="2020" name="Fungal Divers.">
        <title>Resolving the Mortierellaceae phylogeny through synthesis of multi-gene phylogenetics and phylogenomics.</title>
        <authorList>
            <person name="Vandepol N."/>
            <person name="Liber J."/>
            <person name="Desiro A."/>
            <person name="Na H."/>
            <person name="Kennedy M."/>
            <person name="Barry K."/>
            <person name="Grigoriev I.V."/>
            <person name="Miller A.N."/>
            <person name="O'Donnell K."/>
            <person name="Stajich J.E."/>
            <person name="Bonito G."/>
        </authorList>
    </citation>
    <scope>NUCLEOTIDE SEQUENCE</scope>
    <source>
        <strain evidence="2">NVP60</strain>
    </source>
</reference>
<proteinExistence type="predicted"/>
<organism evidence="2 3">
    <name type="scientific">Linnemannia gamsii</name>
    <dbReference type="NCBI Taxonomy" id="64522"/>
    <lineage>
        <taxon>Eukaryota</taxon>
        <taxon>Fungi</taxon>
        <taxon>Fungi incertae sedis</taxon>
        <taxon>Mucoromycota</taxon>
        <taxon>Mortierellomycotina</taxon>
        <taxon>Mortierellomycetes</taxon>
        <taxon>Mortierellales</taxon>
        <taxon>Mortierellaceae</taxon>
        <taxon>Linnemannia</taxon>
    </lineage>
</organism>
<evidence type="ECO:0000313" key="2">
    <source>
        <dbReference type="EMBL" id="KAG0275118.1"/>
    </source>
</evidence>
<gene>
    <name evidence="2" type="ORF">BGZ97_010377</name>
</gene>
<comment type="caution">
    <text evidence="2">The sequence shown here is derived from an EMBL/GenBank/DDBJ whole genome shotgun (WGS) entry which is preliminary data.</text>
</comment>
<evidence type="ECO:0000313" key="3">
    <source>
        <dbReference type="Proteomes" id="UP000823405"/>
    </source>
</evidence>
<name>A0A9P6UDM1_9FUNG</name>
<evidence type="ECO:0000256" key="1">
    <source>
        <dbReference type="SAM" id="Coils"/>
    </source>
</evidence>
<accession>A0A9P6UDM1</accession>
<keyword evidence="3" id="KW-1185">Reference proteome</keyword>
<dbReference type="AlphaFoldDB" id="A0A9P6UDM1"/>
<feature type="coiled-coil region" evidence="1">
    <location>
        <begin position="128"/>
        <end position="189"/>
    </location>
</feature>